<feature type="compositionally biased region" description="Acidic residues" evidence="1">
    <location>
        <begin position="329"/>
        <end position="346"/>
    </location>
</feature>
<feature type="region of interest" description="Disordered" evidence="1">
    <location>
        <begin position="281"/>
        <end position="408"/>
    </location>
</feature>
<feature type="compositionally biased region" description="Polar residues" evidence="1">
    <location>
        <begin position="391"/>
        <end position="405"/>
    </location>
</feature>
<dbReference type="Proteomes" id="UP000696573">
    <property type="component" value="Unassembled WGS sequence"/>
</dbReference>
<proteinExistence type="predicted"/>
<protein>
    <recommendedName>
        <fullName evidence="2">BRCT domain-containing protein</fullName>
    </recommendedName>
</protein>
<comment type="caution">
    <text evidence="3">The sequence shown here is derived from an EMBL/GenBank/DDBJ whole genome shotgun (WGS) entry which is preliminary data.</text>
</comment>
<evidence type="ECO:0000259" key="2">
    <source>
        <dbReference type="PROSITE" id="PS50172"/>
    </source>
</evidence>
<dbReference type="Gene3D" id="3.40.50.10190">
    <property type="entry name" value="BRCT domain"/>
    <property type="match status" value="1"/>
</dbReference>
<organism evidence="3 4">
    <name type="scientific">Clonostachys rhizophaga</name>
    <dbReference type="NCBI Taxonomy" id="160324"/>
    <lineage>
        <taxon>Eukaryota</taxon>
        <taxon>Fungi</taxon>
        <taxon>Dikarya</taxon>
        <taxon>Ascomycota</taxon>
        <taxon>Pezizomycotina</taxon>
        <taxon>Sordariomycetes</taxon>
        <taxon>Hypocreomycetidae</taxon>
        <taxon>Hypocreales</taxon>
        <taxon>Bionectriaceae</taxon>
        <taxon>Clonostachys</taxon>
    </lineage>
</organism>
<dbReference type="SUPFAM" id="SSF52113">
    <property type="entry name" value="BRCT domain"/>
    <property type="match status" value="1"/>
</dbReference>
<name>A0A9N9YLF4_9HYPO</name>
<dbReference type="PROSITE" id="PS50172">
    <property type="entry name" value="BRCT"/>
    <property type="match status" value="1"/>
</dbReference>
<feature type="compositionally biased region" description="Basic and acidic residues" evidence="1">
    <location>
        <begin position="347"/>
        <end position="359"/>
    </location>
</feature>
<dbReference type="CDD" id="cd00027">
    <property type="entry name" value="BRCT"/>
    <property type="match status" value="1"/>
</dbReference>
<evidence type="ECO:0000313" key="3">
    <source>
        <dbReference type="EMBL" id="CAH0022916.1"/>
    </source>
</evidence>
<dbReference type="EMBL" id="CABFNQ020000688">
    <property type="protein sequence ID" value="CAH0022916.1"/>
    <property type="molecule type" value="Genomic_DNA"/>
</dbReference>
<evidence type="ECO:0000313" key="4">
    <source>
        <dbReference type="Proteomes" id="UP000696573"/>
    </source>
</evidence>
<feature type="compositionally biased region" description="Low complexity" evidence="1">
    <location>
        <begin position="368"/>
        <end position="383"/>
    </location>
</feature>
<accession>A0A9N9YLF4</accession>
<evidence type="ECO:0000256" key="1">
    <source>
        <dbReference type="SAM" id="MobiDB-lite"/>
    </source>
</evidence>
<dbReference type="AlphaFoldDB" id="A0A9N9YLF4"/>
<dbReference type="InterPro" id="IPR001357">
    <property type="entry name" value="BRCT_dom"/>
</dbReference>
<reference evidence="3" key="1">
    <citation type="submission" date="2021-10" db="EMBL/GenBank/DDBJ databases">
        <authorList>
            <person name="Piombo E."/>
        </authorList>
    </citation>
    <scope>NUCLEOTIDE SEQUENCE</scope>
</reference>
<keyword evidence="4" id="KW-1185">Reference proteome</keyword>
<dbReference type="OrthoDB" id="342264at2759"/>
<feature type="domain" description="BRCT" evidence="2">
    <location>
        <begin position="1"/>
        <end position="97"/>
    </location>
</feature>
<sequence length="435" mass="50114">MPRQIFKKCVIAVAGPLPGQLTAENLTQWTRLRKGIFSNDFDEFVTHLLCTREQFNKRVPRVQQALKRGKRFHIVHYDWFEFSAVQEKKQPEKDYSMRVLLAKQKAREREERRIEKGIQNEEKFVNTNLFHIYTDREFFSYQIDITRDDTGLGELGQRYTMCLWESDAKPHLYQFTAKFLKRKGDGQPTYYRPSPCAGKWRDEMNHFMAFFRKKTGVDWEDRVAMQKTTNTEYFQYTPPAGGKPVGRRLRHSHDYCLQINAELRGLPWPPKEEKPEGMMDMTQGGDILAIPGGSDEWEPEIPAEMRNDSPVDEDMDTSEDETPSSTQDALDDEECKDEITNDDLDKDSDIETEIRRQTELEGGETEEQPLTSSSDDSTEGSTSQQVGDGHTTPTSLASDNASCYSIGTGAMLPDEIHDPRFYEAVREALKFPVPS</sequence>
<dbReference type="InterPro" id="IPR036420">
    <property type="entry name" value="BRCT_dom_sf"/>
</dbReference>
<feature type="compositionally biased region" description="Acidic residues" evidence="1">
    <location>
        <begin position="310"/>
        <end position="322"/>
    </location>
</feature>
<gene>
    <name evidence="3" type="ORF">CRHIZ90672A_00014559</name>
</gene>